<protein>
    <recommendedName>
        <fullName evidence="9">Cobalamin biosynthesis protein CobD</fullName>
    </recommendedName>
</protein>
<proteinExistence type="inferred from homology"/>
<sequence>MTFCVAIYLAFLLDLLFGDPRWFPHPVQLMGRFALFLERTFRRLFRDPGLAGTVTALTLLATVLLTTAGLLGLAAIFSQAALFVLAVFLLYTTLAVRDLLHHAREVYRALKDNEGNLDQARKKVAMIVGRDTTTLDGPGIVRACVESVSENMADGVIAPLFWSSLVALAAVVTGYPQYSPAAGAVGGMLYKAVNTMDSMFGYKNEQYLHFGRFAARLDDLANLLPARLTALLIIAAAWPGGGNAARAFTTWRRDHHNHTSPNAGHPEAAMAGALSIQLGGPSVYFGQTVEKPTLGEPLQTPTPQHIRQANRIVFLGSLLAVLLSGLLFLLLDIS</sequence>
<comment type="similarity">
    <text evidence="3 9">Belongs to the CobD/CbiB family.</text>
</comment>
<evidence type="ECO:0000256" key="6">
    <source>
        <dbReference type="ARBA" id="ARBA00022692"/>
    </source>
</evidence>
<dbReference type="Proteomes" id="UP001063350">
    <property type="component" value="Chromosome"/>
</dbReference>
<keyword evidence="6 9" id="KW-0812">Transmembrane</keyword>
<evidence type="ECO:0000256" key="7">
    <source>
        <dbReference type="ARBA" id="ARBA00022989"/>
    </source>
</evidence>
<keyword evidence="4 9" id="KW-1003">Cell membrane</keyword>
<evidence type="ECO:0000256" key="5">
    <source>
        <dbReference type="ARBA" id="ARBA00022573"/>
    </source>
</evidence>
<dbReference type="AlphaFoldDB" id="A0A915XIH2"/>
<dbReference type="HAMAP" id="MF_00024">
    <property type="entry name" value="CobD_CbiB"/>
    <property type="match status" value="1"/>
</dbReference>
<dbReference type="Pfam" id="PF03186">
    <property type="entry name" value="CobD_Cbib"/>
    <property type="match status" value="1"/>
</dbReference>
<dbReference type="KEGG" id="ddu:GF1_15360"/>
<dbReference type="NCBIfam" id="TIGR00380">
    <property type="entry name" value="cobal_cbiB"/>
    <property type="match status" value="1"/>
</dbReference>
<dbReference type="PANTHER" id="PTHR34308">
    <property type="entry name" value="COBALAMIN BIOSYNTHESIS PROTEIN CBIB"/>
    <property type="match status" value="1"/>
</dbReference>
<feature type="transmembrane region" description="Helical" evidence="9">
    <location>
        <begin position="312"/>
        <end position="331"/>
    </location>
</feature>
<keyword evidence="5 9" id="KW-0169">Cobalamin biosynthesis</keyword>
<evidence type="ECO:0000256" key="2">
    <source>
        <dbReference type="ARBA" id="ARBA00004953"/>
    </source>
</evidence>
<dbReference type="GO" id="GO:0015420">
    <property type="term" value="F:ABC-type vitamin B12 transporter activity"/>
    <property type="evidence" value="ECO:0007669"/>
    <property type="project" value="UniProtKB-UniRule"/>
</dbReference>
<dbReference type="EMBL" id="AP024233">
    <property type="protein sequence ID" value="BCO09160.1"/>
    <property type="molecule type" value="Genomic_DNA"/>
</dbReference>
<evidence type="ECO:0000256" key="3">
    <source>
        <dbReference type="ARBA" id="ARBA00006263"/>
    </source>
</evidence>
<comment type="function">
    <text evidence="9">Converts cobyric acid to cobinamide by the addition of aminopropanol on the F carboxylic group.</text>
</comment>
<evidence type="ECO:0000256" key="1">
    <source>
        <dbReference type="ARBA" id="ARBA00004651"/>
    </source>
</evidence>
<evidence type="ECO:0000256" key="8">
    <source>
        <dbReference type="ARBA" id="ARBA00023136"/>
    </source>
</evidence>
<keyword evidence="7 9" id="KW-1133">Transmembrane helix</keyword>
<organism evidence="10 11">
    <name type="scientific">Desulfolithobacter dissulfuricans</name>
    <dbReference type="NCBI Taxonomy" id="2795293"/>
    <lineage>
        <taxon>Bacteria</taxon>
        <taxon>Pseudomonadati</taxon>
        <taxon>Thermodesulfobacteriota</taxon>
        <taxon>Desulfobulbia</taxon>
        <taxon>Desulfobulbales</taxon>
        <taxon>Desulfobulbaceae</taxon>
        <taxon>Desulfolithobacter</taxon>
    </lineage>
</organism>
<comment type="subcellular location">
    <subcellularLocation>
        <location evidence="1 9">Cell membrane</location>
        <topology evidence="1 9">Multi-pass membrane protein</topology>
    </subcellularLocation>
</comment>
<dbReference type="RefSeq" id="WP_267929028.1">
    <property type="nucleotide sequence ID" value="NZ_AP024233.1"/>
</dbReference>
<dbReference type="GO" id="GO:0009236">
    <property type="term" value="P:cobalamin biosynthetic process"/>
    <property type="evidence" value="ECO:0007669"/>
    <property type="project" value="UniProtKB-UniRule"/>
</dbReference>
<dbReference type="GO" id="GO:0048472">
    <property type="term" value="F:threonine-phosphate decarboxylase activity"/>
    <property type="evidence" value="ECO:0007669"/>
    <property type="project" value="InterPro"/>
</dbReference>
<accession>A0A915XIH2</accession>
<dbReference type="GO" id="GO:0005886">
    <property type="term" value="C:plasma membrane"/>
    <property type="evidence" value="ECO:0007669"/>
    <property type="project" value="UniProtKB-SubCell"/>
</dbReference>
<evidence type="ECO:0000256" key="9">
    <source>
        <dbReference type="HAMAP-Rule" id="MF_00024"/>
    </source>
</evidence>
<comment type="pathway">
    <text evidence="2 9">Cofactor biosynthesis; adenosylcobalamin biosynthesis.</text>
</comment>
<comment type="caution">
    <text evidence="9">Lacks conserved residue(s) required for the propagation of feature annotation.</text>
</comment>
<evidence type="ECO:0000313" key="10">
    <source>
        <dbReference type="EMBL" id="BCO09160.1"/>
    </source>
</evidence>
<feature type="transmembrane region" description="Helical" evidence="9">
    <location>
        <begin position="50"/>
        <end position="73"/>
    </location>
</feature>
<gene>
    <name evidence="10" type="primary">cobD_1</name>
    <name evidence="9" type="synonym">cobD</name>
    <name evidence="10" type="ORF">GF1_15360</name>
</gene>
<dbReference type="InterPro" id="IPR004485">
    <property type="entry name" value="Cobalamin_biosynth_CobD/CbiB"/>
</dbReference>
<evidence type="ECO:0000313" key="11">
    <source>
        <dbReference type="Proteomes" id="UP001063350"/>
    </source>
</evidence>
<reference evidence="10" key="1">
    <citation type="submission" date="2020-12" db="EMBL/GenBank/DDBJ databases">
        <title>Desulfobium dissulfuricans gen. nov., sp. nov., a novel mesophilic, sulfate-reducing bacterium isolated from a deep-sea hydrothermal vent.</title>
        <authorList>
            <person name="Hashimoto Y."/>
            <person name="Tame A."/>
            <person name="Sawayama S."/>
            <person name="Miyazaki J."/>
            <person name="Takai K."/>
            <person name="Nakagawa S."/>
        </authorList>
    </citation>
    <scope>NUCLEOTIDE SEQUENCE</scope>
    <source>
        <strain evidence="10">GF1</strain>
    </source>
</reference>
<keyword evidence="11" id="KW-1185">Reference proteome</keyword>
<dbReference type="PANTHER" id="PTHR34308:SF1">
    <property type="entry name" value="COBALAMIN BIOSYNTHESIS PROTEIN CBIB"/>
    <property type="match status" value="1"/>
</dbReference>
<name>A0A915XIH2_9BACT</name>
<feature type="transmembrane region" description="Helical" evidence="9">
    <location>
        <begin position="156"/>
        <end position="175"/>
    </location>
</feature>
<feature type="transmembrane region" description="Helical" evidence="9">
    <location>
        <begin position="80"/>
        <end position="100"/>
    </location>
</feature>
<keyword evidence="8 9" id="KW-0472">Membrane</keyword>
<evidence type="ECO:0000256" key="4">
    <source>
        <dbReference type="ARBA" id="ARBA00022475"/>
    </source>
</evidence>